<proteinExistence type="predicted"/>
<organism evidence="1 2">
    <name type="scientific">Leptothoe kymatousa TAU-MAC 1615</name>
    <dbReference type="NCBI Taxonomy" id="2364775"/>
    <lineage>
        <taxon>Bacteria</taxon>
        <taxon>Bacillati</taxon>
        <taxon>Cyanobacteriota</taxon>
        <taxon>Cyanophyceae</taxon>
        <taxon>Nodosilineales</taxon>
        <taxon>Cymatolegaceae</taxon>
        <taxon>Leptothoe</taxon>
        <taxon>Leptothoe kymatousa</taxon>
    </lineage>
</organism>
<evidence type="ECO:0000313" key="1">
    <source>
        <dbReference type="EMBL" id="MBT9313324.1"/>
    </source>
</evidence>
<dbReference type="Proteomes" id="UP001196661">
    <property type="component" value="Unassembled WGS sequence"/>
</dbReference>
<name>A0ABS5Y642_9CYAN</name>
<accession>A0ABS5Y642</accession>
<comment type="caution">
    <text evidence="1">The sequence shown here is derived from an EMBL/GenBank/DDBJ whole genome shotgun (WGS) entry which is preliminary data.</text>
</comment>
<dbReference type="EMBL" id="JADOER010000012">
    <property type="protein sequence ID" value="MBT9313324.1"/>
    <property type="molecule type" value="Genomic_DNA"/>
</dbReference>
<gene>
    <name evidence="1" type="ORF">IXB28_13995</name>
</gene>
<evidence type="ECO:0000313" key="2">
    <source>
        <dbReference type="Proteomes" id="UP001196661"/>
    </source>
</evidence>
<keyword evidence="2" id="KW-1185">Reference proteome</keyword>
<protein>
    <recommendedName>
        <fullName evidence="3">Lipoprotein</fullName>
    </recommendedName>
</protein>
<dbReference type="PROSITE" id="PS51257">
    <property type="entry name" value="PROKAR_LIPOPROTEIN"/>
    <property type="match status" value="1"/>
</dbReference>
<dbReference type="RefSeq" id="WP_215619214.1">
    <property type="nucleotide sequence ID" value="NZ_JADOER010000012.1"/>
</dbReference>
<sequence length="158" mass="17830">MLNFYRSTVLWAKCRQLLSLSVLVCCLVLVSCTPQEECAAINGALADGNLQVQQIYEGNRGGSGYNQGIERQVGRVYYDISQVLDGLRLSNRALQNVQFRFVEAYQRASDYRYQAAELIAEAATLNPRVETQVRQLQLDSEANIGRVTTELRKHCPLR</sequence>
<reference evidence="1 2" key="1">
    <citation type="journal article" date="2021" name="Mar. Drugs">
        <title>Genome Reduction and Secondary Metabolism of the Marine Sponge-Associated Cyanobacterium Leptothoe.</title>
        <authorList>
            <person name="Konstantinou D."/>
            <person name="Popin R.V."/>
            <person name="Fewer D.P."/>
            <person name="Sivonen K."/>
            <person name="Gkelis S."/>
        </authorList>
    </citation>
    <scope>NUCLEOTIDE SEQUENCE [LARGE SCALE GENOMIC DNA]</scope>
    <source>
        <strain evidence="1 2">TAU-MAC 1615</strain>
    </source>
</reference>
<evidence type="ECO:0008006" key="3">
    <source>
        <dbReference type="Google" id="ProtNLM"/>
    </source>
</evidence>